<dbReference type="EMBL" id="CAUYUJ010013002">
    <property type="protein sequence ID" value="CAK0835147.1"/>
    <property type="molecule type" value="Genomic_DNA"/>
</dbReference>
<accession>A0ABN9SSS9</accession>
<sequence length="201" mass="21159">MRRVPICCALVALLAALAKVRYSHVDARQKIRVVQLAEARWVSAEELWAAAMSSADRDGLREALRGFEVALAGTAPPPAAAPLADRFAAWLGGPLRLRCLHRVAAGRELLRDSLAAVVSGHAALLREGYCEAALADASGEGRASQAGLRAQHTACLAPIARGLVMFAADEAEAQESFARVTALRHADGSSAVLSSKDQKTA</sequence>
<organism evidence="2 3">
    <name type="scientific">Prorocentrum cordatum</name>
    <dbReference type="NCBI Taxonomy" id="2364126"/>
    <lineage>
        <taxon>Eukaryota</taxon>
        <taxon>Sar</taxon>
        <taxon>Alveolata</taxon>
        <taxon>Dinophyceae</taxon>
        <taxon>Prorocentrales</taxon>
        <taxon>Prorocentraceae</taxon>
        <taxon>Prorocentrum</taxon>
    </lineage>
</organism>
<feature type="signal peptide" evidence="1">
    <location>
        <begin position="1"/>
        <end position="22"/>
    </location>
</feature>
<proteinExistence type="predicted"/>
<protein>
    <submittedName>
        <fullName evidence="2">Uncharacterized protein</fullName>
    </submittedName>
</protein>
<keyword evidence="1" id="KW-0732">Signal</keyword>
<evidence type="ECO:0000256" key="1">
    <source>
        <dbReference type="SAM" id="SignalP"/>
    </source>
</evidence>
<comment type="caution">
    <text evidence="2">The sequence shown here is derived from an EMBL/GenBank/DDBJ whole genome shotgun (WGS) entry which is preliminary data.</text>
</comment>
<feature type="chain" id="PRO_5046099383" evidence="1">
    <location>
        <begin position="23"/>
        <end position="201"/>
    </location>
</feature>
<reference evidence="2" key="1">
    <citation type="submission" date="2023-10" db="EMBL/GenBank/DDBJ databases">
        <authorList>
            <person name="Chen Y."/>
            <person name="Shah S."/>
            <person name="Dougan E. K."/>
            <person name="Thang M."/>
            <person name="Chan C."/>
        </authorList>
    </citation>
    <scope>NUCLEOTIDE SEQUENCE [LARGE SCALE GENOMIC DNA]</scope>
</reference>
<dbReference type="Proteomes" id="UP001189429">
    <property type="component" value="Unassembled WGS sequence"/>
</dbReference>
<gene>
    <name evidence="2" type="ORF">PCOR1329_LOCUS32266</name>
</gene>
<evidence type="ECO:0000313" key="2">
    <source>
        <dbReference type="EMBL" id="CAK0835147.1"/>
    </source>
</evidence>
<keyword evidence="3" id="KW-1185">Reference proteome</keyword>
<name>A0ABN9SSS9_9DINO</name>
<evidence type="ECO:0000313" key="3">
    <source>
        <dbReference type="Proteomes" id="UP001189429"/>
    </source>
</evidence>